<evidence type="ECO:0000313" key="2">
    <source>
        <dbReference type="Proteomes" id="UP000050525"/>
    </source>
</evidence>
<keyword evidence="2" id="KW-1185">Reference proteome</keyword>
<gene>
    <name evidence="1" type="ORF">Y1Q_0003244</name>
</gene>
<proteinExistence type="predicted"/>
<dbReference type="Proteomes" id="UP000050525">
    <property type="component" value="Unassembled WGS sequence"/>
</dbReference>
<dbReference type="EMBL" id="AKHW03006231">
    <property type="protein sequence ID" value="KYO22749.1"/>
    <property type="molecule type" value="Genomic_DNA"/>
</dbReference>
<sequence>MIMIISAQSFQPRSNKQNRFRILLTEQHSNRSSIIHRTTSKHQIFPNPLVGIPHAGKGLEAWGSDAPA</sequence>
<name>A0A151ME32_ALLMI</name>
<dbReference type="AlphaFoldDB" id="A0A151ME32"/>
<organism evidence="1 2">
    <name type="scientific">Alligator mississippiensis</name>
    <name type="common">American alligator</name>
    <dbReference type="NCBI Taxonomy" id="8496"/>
    <lineage>
        <taxon>Eukaryota</taxon>
        <taxon>Metazoa</taxon>
        <taxon>Chordata</taxon>
        <taxon>Craniata</taxon>
        <taxon>Vertebrata</taxon>
        <taxon>Euteleostomi</taxon>
        <taxon>Archelosauria</taxon>
        <taxon>Archosauria</taxon>
        <taxon>Crocodylia</taxon>
        <taxon>Alligatoridae</taxon>
        <taxon>Alligatorinae</taxon>
        <taxon>Alligator</taxon>
    </lineage>
</organism>
<protein>
    <submittedName>
        <fullName evidence="1">Uncharacterized protein</fullName>
    </submittedName>
</protein>
<evidence type="ECO:0000313" key="1">
    <source>
        <dbReference type="EMBL" id="KYO22749.1"/>
    </source>
</evidence>
<reference evidence="1 2" key="1">
    <citation type="journal article" date="2012" name="Genome Biol.">
        <title>Sequencing three crocodilian genomes to illuminate the evolution of archosaurs and amniotes.</title>
        <authorList>
            <person name="St John J.A."/>
            <person name="Braun E.L."/>
            <person name="Isberg S.R."/>
            <person name="Miles L.G."/>
            <person name="Chong A.Y."/>
            <person name="Gongora J."/>
            <person name="Dalzell P."/>
            <person name="Moran C."/>
            <person name="Bed'hom B."/>
            <person name="Abzhanov A."/>
            <person name="Burgess S.C."/>
            <person name="Cooksey A.M."/>
            <person name="Castoe T.A."/>
            <person name="Crawford N.G."/>
            <person name="Densmore L.D."/>
            <person name="Drew J.C."/>
            <person name="Edwards S.V."/>
            <person name="Faircloth B.C."/>
            <person name="Fujita M.K."/>
            <person name="Greenwold M.J."/>
            <person name="Hoffmann F.G."/>
            <person name="Howard J.M."/>
            <person name="Iguchi T."/>
            <person name="Janes D.E."/>
            <person name="Khan S.Y."/>
            <person name="Kohno S."/>
            <person name="de Koning A.J."/>
            <person name="Lance S.L."/>
            <person name="McCarthy F.M."/>
            <person name="McCormack J.E."/>
            <person name="Merchant M.E."/>
            <person name="Peterson D.G."/>
            <person name="Pollock D.D."/>
            <person name="Pourmand N."/>
            <person name="Raney B.J."/>
            <person name="Roessler K.A."/>
            <person name="Sanford J.R."/>
            <person name="Sawyer R.H."/>
            <person name="Schmidt C.J."/>
            <person name="Triplett E.W."/>
            <person name="Tuberville T.D."/>
            <person name="Venegas-Anaya M."/>
            <person name="Howard J.T."/>
            <person name="Jarvis E.D."/>
            <person name="Guillette L.J.Jr."/>
            <person name="Glenn T.C."/>
            <person name="Green R.E."/>
            <person name="Ray D.A."/>
        </authorList>
    </citation>
    <scope>NUCLEOTIDE SEQUENCE [LARGE SCALE GENOMIC DNA]</scope>
    <source>
        <strain evidence="1">KSC_2009_1</strain>
    </source>
</reference>
<comment type="caution">
    <text evidence="1">The sequence shown here is derived from an EMBL/GenBank/DDBJ whole genome shotgun (WGS) entry which is preliminary data.</text>
</comment>
<accession>A0A151ME32</accession>